<evidence type="ECO:0008006" key="2">
    <source>
        <dbReference type="Google" id="ProtNLM"/>
    </source>
</evidence>
<reference evidence="1" key="1">
    <citation type="journal article" date="2021" name="Proc. Natl. Acad. Sci. U.S.A.">
        <title>A Catalog of Tens of Thousands of Viruses from Human Metagenomes Reveals Hidden Associations with Chronic Diseases.</title>
        <authorList>
            <person name="Tisza M.J."/>
            <person name="Buck C.B."/>
        </authorList>
    </citation>
    <scope>NUCLEOTIDE SEQUENCE</scope>
    <source>
        <strain evidence="1">Ct2A51</strain>
    </source>
</reference>
<evidence type="ECO:0000313" key="1">
    <source>
        <dbReference type="EMBL" id="DAF56374.1"/>
    </source>
</evidence>
<proteinExistence type="predicted"/>
<protein>
    <recommendedName>
        <fullName evidence="2">Terminase small subunit</fullName>
    </recommendedName>
</protein>
<organism evidence="1">
    <name type="scientific">Caudovirales sp. ct2A51</name>
    <dbReference type="NCBI Taxonomy" id="2827630"/>
    <lineage>
        <taxon>Viruses</taxon>
        <taxon>Duplodnaviria</taxon>
        <taxon>Heunggongvirae</taxon>
        <taxon>Uroviricota</taxon>
        <taxon>Caudoviricetes</taxon>
    </lineage>
</organism>
<name>A0A8S5SZJ0_9CAUD</name>
<sequence>MTLYTSKVIAQWLCLTERRVRQLRDEGVIVEARPGLYELQPTVARYIKYLGGAGKESLNTERMKLTAEKRKAAEMDNDLRRGDLHSTQDIEKGIQTMCLNIRSRFLAMPAKLSPTLAAMDGNQAAIFDEMKKAIDETLEELSDYRVAFAVEDTADERTEEK</sequence>
<accession>A0A8S5SZJ0</accession>
<dbReference type="EMBL" id="BK032714">
    <property type="protein sequence ID" value="DAF56374.1"/>
    <property type="molecule type" value="Genomic_DNA"/>
</dbReference>